<dbReference type="PANTHER" id="PTHR42924">
    <property type="entry name" value="EXONUCLEASE"/>
    <property type="match status" value="1"/>
</dbReference>
<comment type="caution">
    <text evidence="2">The sequence shown here is derived from an EMBL/GenBank/DDBJ whole genome shotgun (WGS) entry which is preliminary data.</text>
</comment>
<dbReference type="InterPro" id="IPR003141">
    <property type="entry name" value="Pol/His_phosphatase_N"/>
</dbReference>
<dbReference type="STRING" id="1453497.AT15_03570"/>
<dbReference type="PANTHER" id="PTHR42924:SF3">
    <property type="entry name" value="POLYMERASE_HISTIDINOL PHOSPHATASE N-TERMINAL DOMAIN-CONTAINING PROTEIN"/>
    <property type="match status" value="1"/>
</dbReference>
<dbReference type="CDD" id="cd07432">
    <property type="entry name" value="PHP_HisPPase"/>
    <property type="match status" value="1"/>
</dbReference>
<dbReference type="RefSeq" id="WP_235598469.1">
    <property type="nucleotide sequence ID" value="NZ_JFHK01000002.1"/>
</dbReference>
<feature type="domain" description="Polymerase/histidinol phosphatase N-terminal" evidence="1">
    <location>
        <begin position="7"/>
        <end position="75"/>
    </location>
</feature>
<organism evidence="2 3">
    <name type="scientific">Kosmotoga arenicorallina S304</name>
    <dbReference type="NCBI Taxonomy" id="1453497"/>
    <lineage>
        <taxon>Bacteria</taxon>
        <taxon>Thermotogati</taxon>
        <taxon>Thermotogota</taxon>
        <taxon>Thermotogae</taxon>
        <taxon>Kosmotogales</taxon>
        <taxon>Kosmotogaceae</taxon>
        <taxon>Kosmotoga</taxon>
    </lineage>
</organism>
<dbReference type="SMART" id="SM00481">
    <property type="entry name" value="POLIIIAc"/>
    <property type="match status" value="1"/>
</dbReference>
<keyword evidence="3" id="KW-1185">Reference proteome</keyword>
<evidence type="ECO:0000313" key="2">
    <source>
        <dbReference type="EMBL" id="OAA31916.1"/>
    </source>
</evidence>
<dbReference type="GO" id="GO:0004534">
    <property type="term" value="F:5'-3' RNA exonuclease activity"/>
    <property type="evidence" value="ECO:0007669"/>
    <property type="project" value="TreeGrafter"/>
</dbReference>
<dbReference type="GO" id="GO:0035312">
    <property type="term" value="F:5'-3' DNA exonuclease activity"/>
    <property type="evidence" value="ECO:0007669"/>
    <property type="project" value="TreeGrafter"/>
</dbReference>
<reference evidence="2 3" key="1">
    <citation type="submission" date="2014-02" db="EMBL/GenBank/DDBJ databases">
        <title>Kosmotoga genome sequencing.</title>
        <authorList>
            <person name="Pollo S.M."/>
            <person name="Charchuk R."/>
            <person name="Nesbo C.L."/>
        </authorList>
    </citation>
    <scope>NUCLEOTIDE SEQUENCE [LARGE SCALE GENOMIC DNA]</scope>
    <source>
        <strain evidence="2 3">S304</strain>
    </source>
</reference>
<evidence type="ECO:0000259" key="1">
    <source>
        <dbReference type="SMART" id="SM00481"/>
    </source>
</evidence>
<sequence length="242" mass="27821">MLRDFYVDFHIHSCLSPCAEITMTPAVIGKRLQEIGIDWISITDHNSAGNVRTFSKVLKSLGIEVIPGIEVHTVEDVHILGFFESIEAAEAYSSWLYKFIPDVKVDPEKFGYQLYVNEDDEFTAMEEKWLGQPTSLKLNKAIDSILEFGGIYVYSHIERKMGIVYQLGFVPGAKNNSEIVEISQKNTFDKFNDLQHMSVIHSSDAHSPQELKKVMRLKAKRRNFSEFKECLLNQKRVELLWD</sequence>
<accession>A0A182C8N2</accession>
<dbReference type="AlphaFoldDB" id="A0A182C8N2"/>
<dbReference type="SUPFAM" id="SSF89550">
    <property type="entry name" value="PHP domain-like"/>
    <property type="match status" value="1"/>
</dbReference>
<dbReference type="PATRIC" id="fig|1453497.3.peg.705"/>
<dbReference type="Proteomes" id="UP000077339">
    <property type="component" value="Unassembled WGS sequence"/>
</dbReference>
<protein>
    <submittedName>
        <fullName evidence="2">Histidinol phosphatase</fullName>
    </submittedName>
</protein>
<dbReference type="Pfam" id="PF02811">
    <property type="entry name" value="PHP"/>
    <property type="match status" value="1"/>
</dbReference>
<gene>
    <name evidence="2" type="ORF">AT15_03570</name>
</gene>
<dbReference type="InterPro" id="IPR004013">
    <property type="entry name" value="PHP_dom"/>
</dbReference>
<dbReference type="InterPro" id="IPR052018">
    <property type="entry name" value="PHP_domain"/>
</dbReference>
<evidence type="ECO:0000313" key="3">
    <source>
        <dbReference type="Proteomes" id="UP000077339"/>
    </source>
</evidence>
<proteinExistence type="predicted"/>
<dbReference type="InterPro" id="IPR016195">
    <property type="entry name" value="Pol/histidinol_Pase-like"/>
</dbReference>
<dbReference type="Gene3D" id="3.20.20.140">
    <property type="entry name" value="Metal-dependent hydrolases"/>
    <property type="match status" value="1"/>
</dbReference>
<name>A0A182C8N2_9BACT</name>
<dbReference type="EMBL" id="JFHK01000002">
    <property type="protein sequence ID" value="OAA31916.1"/>
    <property type="molecule type" value="Genomic_DNA"/>
</dbReference>